<evidence type="ECO:0000256" key="7">
    <source>
        <dbReference type="ARBA" id="ARBA00022684"/>
    </source>
</evidence>
<dbReference type="Gene3D" id="3.30.470.20">
    <property type="entry name" value="ATP-grasp fold, B domain"/>
    <property type="match status" value="1"/>
</dbReference>
<dbReference type="Pfam" id="PF03199">
    <property type="entry name" value="GSH_synthase"/>
    <property type="match status" value="1"/>
</dbReference>
<dbReference type="Gene3D" id="3.40.50.1760">
    <property type="entry name" value="Glutathione synthase, substrate-binding domain superfamily, eukaryotic"/>
    <property type="match status" value="1"/>
</dbReference>
<dbReference type="EC" id="6.3.2.3" evidence="5"/>
<dbReference type="AlphaFoldDB" id="A0A6T9P9R9"/>
<keyword evidence="7" id="KW-0317">Glutathione biosynthesis</keyword>
<dbReference type="InterPro" id="IPR037013">
    <property type="entry name" value="GSH-S_sub-bd_sf"/>
</dbReference>
<evidence type="ECO:0000256" key="6">
    <source>
        <dbReference type="ARBA" id="ARBA00022598"/>
    </source>
</evidence>
<dbReference type="SUPFAM" id="SSF56059">
    <property type="entry name" value="Glutathione synthetase ATP-binding domain-like"/>
    <property type="match status" value="1"/>
</dbReference>
<keyword evidence="9" id="KW-0547">Nucleotide-binding</keyword>
<evidence type="ECO:0000256" key="1">
    <source>
        <dbReference type="ARBA" id="ARBA00001946"/>
    </source>
</evidence>
<feature type="domain" description="Glutathione synthase substrate-binding" evidence="13">
    <location>
        <begin position="92"/>
        <end position="193"/>
    </location>
</feature>
<dbReference type="InterPro" id="IPR005615">
    <property type="entry name" value="Glutathione_synthase"/>
</dbReference>
<name>A0A6T9P9R9_9EUKA</name>
<comment type="cofactor">
    <cofactor evidence="1">
        <name>Mg(2+)</name>
        <dbReference type="ChEBI" id="CHEBI:18420"/>
    </cofactor>
</comment>
<dbReference type="EMBL" id="HBHX01070448">
    <property type="protein sequence ID" value="CAE0151340.1"/>
    <property type="molecule type" value="Transcribed_RNA"/>
</dbReference>
<dbReference type="PANTHER" id="PTHR11130:SF0">
    <property type="entry name" value="GLUTATHIONE SYNTHETASE"/>
    <property type="match status" value="1"/>
</dbReference>
<keyword evidence="11" id="KW-0460">Magnesium</keyword>
<dbReference type="SUPFAM" id="SSF52440">
    <property type="entry name" value="PreATP-grasp domain"/>
    <property type="match status" value="1"/>
</dbReference>
<reference evidence="14" key="1">
    <citation type="submission" date="2021-01" db="EMBL/GenBank/DDBJ databases">
        <authorList>
            <person name="Corre E."/>
            <person name="Pelletier E."/>
            <person name="Niang G."/>
            <person name="Scheremetjew M."/>
            <person name="Finn R."/>
            <person name="Kale V."/>
            <person name="Holt S."/>
            <person name="Cochrane G."/>
            <person name="Meng A."/>
            <person name="Brown T."/>
            <person name="Cohen L."/>
        </authorList>
    </citation>
    <scope>NUCLEOTIDE SEQUENCE</scope>
    <source>
        <strain evidence="14">CCMP281</strain>
    </source>
</reference>
<dbReference type="GO" id="GO:0043295">
    <property type="term" value="F:glutathione binding"/>
    <property type="evidence" value="ECO:0007669"/>
    <property type="project" value="TreeGrafter"/>
</dbReference>
<evidence type="ECO:0000313" key="14">
    <source>
        <dbReference type="EMBL" id="CAE0151340.1"/>
    </source>
</evidence>
<comment type="similarity">
    <text evidence="3">Belongs to the eukaryotic GSH synthase family.</text>
</comment>
<evidence type="ECO:0000256" key="3">
    <source>
        <dbReference type="ARBA" id="ARBA00010385"/>
    </source>
</evidence>
<evidence type="ECO:0000256" key="4">
    <source>
        <dbReference type="ARBA" id="ARBA00011738"/>
    </source>
</evidence>
<keyword evidence="8" id="KW-0479">Metal-binding</keyword>
<evidence type="ECO:0000256" key="11">
    <source>
        <dbReference type="ARBA" id="ARBA00022842"/>
    </source>
</evidence>
<sequence>MLHEPDGVEEGQLLQVELNTIASSFAGLSQRVAAMHSALMPRWASTRRHAWQAAGKPSQLSMTSVLPPNAAADNLAEALAQAHALYAQDHASILFVVQPHERNHVDQDLLREKLWSMYGVRVICRTLAQIAVEAKLVGKQRRLILPTGDEISVVYFRAGYTPADYPSSRQWDARTILERSYAIKCPCVEHHLVGCKKVQQQLSLPGQLERFVDAEEGAALRKVPCGHVGRCHDPALDRDKVQDRLHRCTCKMRCCVIFQSAPL</sequence>
<evidence type="ECO:0000259" key="13">
    <source>
        <dbReference type="Pfam" id="PF03199"/>
    </source>
</evidence>
<dbReference type="GO" id="GO:0004363">
    <property type="term" value="F:glutathione synthase activity"/>
    <property type="evidence" value="ECO:0007669"/>
    <property type="project" value="UniProtKB-EC"/>
</dbReference>
<evidence type="ECO:0000256" key="12">
    <source>
        <dbReference type="ARBA" id="ARBA00030403"/>
    </source>
</evidence>
<comment type="subunit">
    <text evidence="4">Homodimer.</text>
</comment>
<evidence type="ECO:0000256" key="5">
    <source>
        <dbReference type="ARBA" id="ARBA00012214"/>
    </source>
</evidence>
<dbReference type="InterPro" id="IPR016185">
    <property type="entry name" value="PreATP-grasp_dom_sf"/>
</dbReference>
<organism evidence="14">
    <name type="scientific">Haptolina ericina</name>
    <dbReference type="NCBI Taxonomy" id="156174"/>
    <lineage>
        <taxon>Eukaryota</taxon>
        <taxon>Haptista</taxon>
        <taxon>Haptophyta</taxon>
        <taxon>Prymnesiophyceae</taxon>
        <taxon>Prymnesiales</taxon>
        <taxon>Prymnesiaceae</taxon>
        <taxon>Haptolina</taxon>
    </lineage>
</organism>
<evidence type="ECO:0000313" key="15">
    <source>
        <dbReference type="EMBL" id="CAE0151350.1"/>
    </source>
</evidence>
<keyword evidence="10" id="KW-0067">ATP-binding</keyword>
<keyword evidence="6" id="KW-0436">Ligase</keyword>
<dbReference type="PANTHER" id="PTHR11130">
    <property type="entry name" value="GLUTATHIONE SYNTHETASE"/>
    <property type="match status" value="1"/>
</dbReference>
<evidence type="ECO:0000256" key="8">
    <source>
        <dbReference type="ARBA" id="ARBA00022723"/>
    </source>
</evidence>
<accession>A0A6T9P9R9</accession>
<dbReference type="FunFam" id="3.40.50.1760:FF:000001">
    <property type="entry name" value="Glutathione synthetase"/>
    <property type="match status" value="1"/>
</dbReference>
<dbReference type="GO" id="GO:0005524">
    <property type="term" value="F:ATP binding"/>
    <property type="evidence" value="ECO:0007669"/>
    <property type="project" value="UniProtKB-KW"/>
</dbReference>
<gene>
    <name evidence="14" type="ORF">HERI1096_LOCUS38886</name>
    <name evidence="15" type="ORF">HERI1096_LOCUS38893</name>
</gene>
<dbReference type="GO" id="GO:0046872">
    <property type="term" value="F:metal ion binding"/>
    <property type="evidence" value="ECO:0007669"/>
    <property type="project" value="UniProtKB-KW"/>
</dbReference>
<dbReference type="EMBL" id="HBHX01070459">
    <property type="protein sequence ID" value="CAE0151350.1"/>
    <property type="molecule type" value="Transcribed_RNA"/>
</dbReference>
<protein>
    <recommendedName>
        <fullName evidence="5">glutathione synthase</fullName>
        <ecNumber evidence="5">6.3.2.3</ecNumber>
    </recommendedName>
    <alternativeName>
        <fullName evidence="12">Glutathione synthase</fullName>
    </alternativeName>
</protein>
<comment type="pathway">
    <text evidence="2">Sulfur metabolism; glutathione biosynthesis; glutathione from L-cysteine and L-glutamate: step 2/2.</text>
</comment>
<evidence type="ECO:0000256" key="9">
    <source>
        <dbReference type="ARBA" id="ARBA00022741"/>
    </source>
</evidence>
<proteinExistence type="inferred from homology"/>
<dbReference type="InterPro" id="IPR004887">
    <property type="entry name" value="GSH_synth_subst-bd"/>
</dbReference>
<dbReference type="Pfam" id="PF03917">
    <property type="entry name" value="GSH_synth_ATP"/>
    <property type="match status" value="1"/>
</dbReference>
<evidence type="ECO:0000256" key="10">
    <source>
        <dbReference type="ARBA" id="ARBA00022840"/>
    </source>
</evidence>
<dbReference type="GO" id="GO:0005829">
    <property type="term" value="C:cytosol"/>
    <property type="evidence" value="ECO:0007669"/>
    <property type="project" value="TreeGrafter"/>
</dbReference>
<evidence type="ECO:0000256" key="2">
    <source>
        <dbReference type="ARBA" id="ARBA00004965"/>
    </source>
</evidence>